<dbReference type="KEGG" id="ske:Sked_32190"/>
<dbReference type="OrthoDB" id="8481083at2"/>
<dbReference type="InterPro" id="IPR034660">
    <property type="entry name" value="DinB/YfiT-like"/>
</dbReference>
<dbReference type="GO" id="GO:0046872">
    <property type="term" value="F:metal ion binding"/>
    <property type="evidence" value="ECO:0007669"/>
    <property type="project" value="InterPro"/>
</dbReference>
<feature type="domain" description="Mycothiol-dependent maleylpyruvate isomerase metal-binding" evidence="1">
    <location>
        <begin position="12"/>
        <end position="157"/>
    </location>
</feature>
<dbReference type="RefSeq" id="WP_012868183.1">
    <property type="nucleotide sequence ID" value="NC_013521.1"/>
</dbReference>
<keyword evidence="3" id="KW-1185">Reference proteome</keyword>
<dbReference type="STRING" id="446469.Sked_32190"/>
<dbReference type="AlphaFoldDB" id="D1BDB1"/>
<evidence type="ECO:0000259" key="1">
    <source>
        <dbReference type="Pfam" id="PF11716"/>
    </source>
</evidence>
<proteinExistence type="predicted"/>
<evidence type="ECO:0000313" key="3">
    <source>
        <dbReference type="Proteomes" id="UP000000322"/>
    </source>
</evidence>
<gene>
    <name evidence="2" type="ordered locus">Sked_32190</name>
</gene>
<evidence type="ECO:0000313" key="2">
    <source>
        <dbReference type="EMBL" id="ACZ23115.1"/>
    </source>
</evidence>
<dbReference type="Gene3D" id="1.20.120.450">
    <property type="entry name" value="dinb family like domain"/>
    <property type="match status" value="1"/>
</dbReference>
<reference evidence="2 3" key="1">
    <citation type="journal article" date="2009" name="Stand. Genomic Sci.">
        <title>Complete genome sequence of Sanguibacter keddieii type strain (ST-74).</title>
        <authorList>
            <person name="Ivanova N."/>
            <person name="Sikorski J."/>
            <person name="Sims D."/>
            <person name="Brettin T."/>
            <person name="Detter J.C."/>
            <person name="Han C."/>
            <person name="Lapidus A."/>
            <person name="Copeland A."/>
            <person name="Glavina Del Rio T."/>
            <person name="Nolan M."/>
            <person name="Chen F."/>
            <person name="Lucas S."/>
            <person name="Tice H."/>
            <person name="Cheng J.F."/>
            <person name="Bruce D."/>
            <person name="Goodwin L."/>
            <person name="Pitluck S."/>
            <person name="Pati A."/>
            <person name="Mavromatis K."/>
            <person name="Chen A."/>
            <person name="Palaniappan K."/>
            <person name="D'haeseleer P."/>
            <person name="Chain P."/>
            <person name="Bristow J."/>
            <person name="Eisen J.A."/>
            <person name="Markowitz V."/>
            <person name="Hugenholtz P."/>
            <person name="Goker M."/>
            <person name="Pukall R."/>
            <person name="Klenk H.P."/>
            <person name="Kyrpides N.C."/>
        </authorList>
    </citation>
    <scope>NUCLEOTIDE SEQUENCE [LARGE SCALE GENOMIC DNA]</scope>
    <source>
        <strain evidence="3">ATCC 51767 / DSM 10542 / NCFB 3025 / ST-74</strain>
    </source>
</reference>
<dbReference type="eggNOG" id="ENOG5030RR5">
    <property type="taxonomic scope" value="Bacteria"/>
</dbReference>
<dbReference type="InterPro" id="IPR024344">
    <property type="entry name" value="MDMPI_metal-binding"/>
</dbReference>
<sequence>MTADLAEISTALAAQWARLRTWAAPLGDDLLGTRDRPSALDGWTTGELVAHLGRAMEALTVCVPAPPGTVPLTLAEYLGTYPDRAEHVATVTRELAREIAHAPLAQVDSLARAALARLDELGPDGRLVVQGRRAPITLRDMAASRLVELVVHADDLATSLAGTVDSTGAASPVDRTAQGIVADELLRIVTTRVGGPLEVTDARLWIRLATGRERYDVDALARAVTTQETATGVPDLGRVLPVL</sequence>
<protein>
    <recommendedName>
        <fullName evidence="1">Mycothiol-dependent maleylpyruvate isomerase metal-binding domain-containing protein</fullName>
    </recommendedName>
</protein>
<name>D1BDB1_SANKS</name>
<dbReference type="Proteomes" id="UP000000322">
    <property type="component" value="Chromosome"/>
</dbReference>
<dbReference type="HOGENOM" id="CLU_1154783_0_0_11"/>
<dbReference type="Pfam" id="PF11716">
    <property type="entry name" value="MDMPI_N"/>
    <property type="match status" value="1"/>
</dbReference>
<accession>D1BDB1</accession>
<organism evidence="2 3">
    <name type="scientific">Sanguibacter keddieii (strain ATCC 51767 / DSM 10542 / NCFB 3025 / ST-74)</name>
    <dbReference type="NCBI Taxonomy" id="446469"/>
    <lineage>
        <taxon>Bacteria</taxon>
        <taxon>Bacillati</taxon>
        <taxon>Actinomycetota</taxon>
        <taxon>Actinomycetes</taxon>
        <taxon>Micrococcales</taxon>
        <taxon>Sanguibacteraceae</taxon>
        <taxon>Sanguibacter</taxon>
    </lineage>
</organism>
<dbReference type="SUPFAM" id="SSF109854">
    <property type="entry name" value="DinB/YfiT-like putative metalloenzymes"/>
    <property type="match status" value="1"/>
</dbReference>
<dbReference type="EMBL" id="CP001819">
    <property type="protein sequence ID" value="ACZ23115.1"/>
    <property type="molecule type" value="Genomic_DNA"/>
</dbReference>